<dbReference type="SUPFAM" id="SSF46785">
    <property type="entry name" value="Winged helix' DNA-binding domain"/>
    <property type="match status" value="1"/>
</dbReference>
<evidence type="ECO:0000256" key="1">
    <source>
        <dbReference type="ARBA" id="ARBA00005384"/>
    </source>
</evidence>
<evidence type="ECO:0000256" key="4">
    <source>
        <dbReference type="ARBA" id="ARBA00023125"/>
    </source>
</evidence>
<evidence type="ECO:0000313" key="7">
    <source>
        <dbReference type="EMBL" id="GLS20903.1"/>
    </source>
</evidence>
<protein>
    <submittedName>
        <fullName evidence="7">GntR family transcriptional regulator</fullName>
    </submittedName>
</protein>
<dbReference type="Pfam" id="PF00155">
    <property type="entry name" value="Aminotran_1_2"/>
    <property type="match status" value="1"/>
</dbReference>
<sequence length="459" mass="48670">MRLASPWKPRLAEGAGLPYERLVAALADDIAAENLAHGARLPPHRELAYRLGIGIGTVTKAYAVLERRGLVQSERGRGMFVAGLAPRPAEVIDLSVNLPPQALSDRLLAATLTSLARRLDAGTFGSYLPPAGRDDHRALLARWLAAQRLEAAPERLLICHGAQHAIAVAFAAAAPAGGVVLTEALTYPGAIMLARQRGDRLIGLDLDGQGMRPDALEKALRSPACAEGTRLLYVTPSLHNPTAATMGAARREEIVRLCRAHDVIIVEDDIHAILVGPELLPLAMLAPERTLHVSGLSKTLSPGLRIGSLVVPPAFLDRALTALRATCTMASPLACLIMEQWLTDGTAHSVAASIRTDAARRMHLARTLLRLDHRADAPGYHLWLPMPTARADSFAGAAMAKGIRVMPPRAPMVDTNAAAGGIRLSLGAPPFDTLRQSLTTLAGLLGDGPVQSYGDLAVL</sequence>
<dbReference type="InterPro" id="IPR036390">
    <property type="entry name" value="WH_DNA-bd_sf"/>
</dbReference>
<organism evidence="7 8">
    <name type="scientific">Labrys miyagiensis</name>
    <dbReference type="NCBI Taxonomy" id="346912"/>
    <lineage>
        <taxon>Bacteria</taxon>
        <taxon>Pseudomonadati</taxon>
        <taxon>Pseudomonadota</taxon>
        <taxon>Alphaproteobacteria</taxon>
        <taxon>Hyphomicrobiales</taxon>
        <taxon>Xanthobacteraceae</taxon>
        <taxon>Labrys</taxon>
    </lineage>
</organism>
<dbReference type="PANTHER" id="PTHR46577">
    <property type="entry name" value="HTH-TYPE TRANSCRIPTIONAL REGULATORY PROTEIN GABR"/>
    <property type="match status" value="1"/>
</dbReference>
<dbReference type="CDD" id="cd00609">
    <property type="entry name" value="AAT_like"/>
    <property type="match status" value="1"/>
</dbReference>
<feature type="domain" description="HTH gntR-type" evidence="6">
    <location>
        <begin position="16"/>
        <end position="84"/>
    </location>
</feature>
<dbReference type="RefSeq" id="WP_284313980.1">
    <property type="nucleotide sequence ID" value="NZ_BSPC01000036.1"/>
</dbReference>
<keyword evidence="4" id="KW-0238">DNA-binding</keyword>
<dbReference type="Gene3D" id="1.10.10.10">
    <property type="entry name" value="Winged helix-like DNA-binding domain superfamily/Winged helix DNA-binding domain"/>
    <property type="match status" value="1"/>
</dbReference>
<evidence type="ECO:0000256" key="2">
    <source>
        <dbReference type="ARBA" id="ARBA00022898"/>
    </source>
</evidence>
<keyword evidence="5" id="KW-0804">Transcription</keyword>
<dbReference type="SUPFAM" id="SSF53383">
    <property type="entry name" value="PLP-dependent transferases"/>
    <property type="match status" value="1"/>
</dbReference>
<dbReference type="InterPro" id="IPR015424">
    <property type="entry name" value="PyrdxlP-dep_Trfase"/>
</dbReference>
<dbReference type="PROSITE" id="PS50949">
    <property type="entry name" value="HTH_GNTR"/>
    <property type="match status" value="1"/>
</dbReference>
<evidence type="ECO:0000256" key="3">
    <source>
        <dbReference type="ARBA" id="ARBA00023015"/>
    </source>
</evidence>
<dbReference type="InterPro" id="IPR051446">
    <property type="entry name" value="HTH_trans_reg/aminotransferase"/>
</dbReference>
<dbReference type="InterPro" id="IPR000524">
    <property type="entry name" value="Tscrpt_reg_HTH_GntR"/>
</dbReference>
<reference evidence="8" key="1">
    <citation type="journal article" date="2019" name="Int. J. Syst. Evol. Microbiol.">
        <title>The Global Catalogue of Microorganisms (GCM) 10K type strain sequencing project: providing services to taxonomists for standard genome sequencing and annotation.</title>
        <authorList>
            <consortium name="The Broad Institute Genomics Platform"/>
            <consortium name="The Broad Institute Genome Sequencing Center for Infectious Disease"/>
            <person name="Wu L."/>
            <person name="Ma J."/>
        </authorList>
    </citation>
    <scope>NUCLEOTIDE SEQUENCE [LARGE SCALE GENOMIC DNA]</scope>
    <source>
        <strain evidence="8">NBRC 101365</strain>
    </source>
</reference>
<dbReference type="Pfam" id="PF00392">
    <property type="entry name" value="GntR"/>
    <property type="match status" value="1"/>
</dbReference>
<comment type="caution">
    <text evidence="7">The sequence shown here is derived from an EMBL/GenBank/DDBJ whole genome shotgun (WGS) entry which is preliminary data.</text>
</comment>
<dbReference type="InterPro" id="IPR036388">
    <property type="entry name" value="WH-like_DNA-bd_sf"/>
</dbReference>
<comment type="similarity">
    <text evidence="1">In the C-terminal section; belongs to the class-I pyridoxal-phosphate-dependent aminotransferase family.</text>
</comment>
<dbReference type="Gene3D" id="3.40.640.10">
    <property type="entry name" value="Type I PLP-dependent aspartate aminotransferase-like (Major domain)"/>
    <property type="match status" value="1"/>
</dbReference>
<dbReference type="CDD" id="cd07377">
    <property type="entry name" value="WHTH_GntR"/>
    <property type="match status" value="1"/>
</dbReference>
<dbReference type="EMBL" id="BSPC01000036">
    <property type="protein sequence ID" value="GLS20903.1"/>
    <property type="molecule type" value="Genomic_DNA"/>
</dbReference>
<name>A0ABQ6CMA7_9HYPH</name>
<evidence type="ECO:0000256" key="5">
    <source>
        <dbReference type="ARBA" id="ARBA00023163"/>
    </source>
</evidence>
<proteinExistence type="inferred from homology"/>
<accession>A0ABQ6CMA7</accession>
<keyword evidence="8" id="KW-1185">Reference proteome</keyword>
<gene>
    <name evidence="7" type="ORF">GCM10007874_39200</name>
</gene>
<evidence type="ECO:0000259" key="6">
    <source>
        <dbReference type="PROSITE" id="PS50949"/>
    </source>
</evidence>
<evidence type="ECO:0000313" key="8">
    <source>
        <dbReference type="Proteomes" id="UP001156882"/>
    </source>
</evidence>
<dbReference type="PANTHER" id="PTHR46577:SF1">
    <property type="entry name" value="HTH-TYPE TRANSCRIPTIONAL REGULATORY PROTEIN GABR"/>
    <property type="match status" value="1"/>
</dbReference>
<dbReference type="SMART" id="SM00345">
    <property type="entry name" value="HTH_GNTR"/>
    <property type="match status" value="1"/>
</dbReference>
<dbReference type="InterPro" id="IPR004839">
    <property type="entry name" value="Aminotransferase_I/II_large"/>
</dbReference>
<dbReference type="Proteomes" id="UP001156882">
    <property type="component" value="Unassembled WGS sequence"/>
</dbReference>
<keyword evidence="3" id="KW-0805">Transcription regulation</keyword>
<keyword evidence="2" id="KW-0663">Pyridoxal phosphate</keyword>
<dbReference type="InterPro" id="IPR015421">
    <property type="entry name" value="PyrdxlP-dep_Trfase_major"/>
</dbReference>